<comment type="caution">
    <text evidence="7">The sequence shown here is derived from an EMBL/GenBank/DDBJ whole genome shotgun (WGS) entry which is preliminary data.</text>
</comment>
<feature type="transmembrane region" description="Helical" evidence="5">
    <location>
        <begin position="209"/>
        <end position="229"/>
    </location>
</feature>
<dbReference type="SUPFAM" id="SSF103473">
    <property type="entry name" value="MFS general substrate transporter"/>
    <property type="match status" value="1"/>
</dbReference>
<evidence type="ECO:0000259" key="6">
    <source>
        <dbReference type="PROSITE" id="PS50850"/>
    </source>
</evidence>
<feature type="transmembrane region" description="Helical" evidence="5">
    <location>
        <begin position="53"/>
        <end position="73"/>
    </location>
</feature>
<feature type="transmembrane region" description="Helical" evidence="5">
    <location>
        <begin position="283"/>
        <end position="307"/>
    </location>
</feature>
<feature type="transmembrane region" description="Helical" evidence="5">
    <location>
        <begin position="344"/>
        <end position="364"/>
    </location>
</feature>
<keyword evidence="3 5" id="KW-1133">Transmembrane helix</keyword>
<feature type="transmembrane region" description="Helical" evidence="5">
    <location>
        <begin position="143"/>
        <end position="166"/>
    </location>
</feature>
<dbReference type="EMBL" id="BOOF01000043">
    <property type="protein sequence ID" value="GIH65733.1"/>
    <property type="molecule type" value="Genomic_DNA"/>
</dbReference>
<dbReference type="PANTHER" id="PTHR42718">
    <property type="entry name" value="MAJOR FACILITATOR SUPERFAMILY MULTIDRUG TRANSPORTER MFSC"/>
    <property type="match status" value="1"/>
</dbReference>
<dbReference type="CDD" id="cd17321">
    <property type="entry name" value="MFS_MMR_MDR_like"/>
    <property type="match status" value="1"/>
</dbReference>
<evidence type="ECO:0000313" key="7">
    <source>
        <dbReference type="EMBL" id="GIH65733.1"/>
    </source>
</evidence>
<accession>A0ABQ4GWB7</accession>
<dbReference type="Pfam" id="PF07690">
    <property type="entry name" value="MFS_1"/>
    <property type="match status" value="1"/>
</dbReference>
<evidence type="ECO:0000313" key="8">
    <source>
        <dbReference type="Proteomes" id="UP000660454"/>
    </source>
</evidence>
<dbReference type="PROSITE" id="PS50850">
    <property type="entry name" value="MFS"/>
    <property type="match status" value="1"/>
</dbReference>
<protein>
    <submittedName>
        <fullName evidence="7">MFS transporter</fullName>
    </submittedName>
</protein>
<evidence type="ECO:0000256" key="2">
    <source>
        <dbReference type="ARBA" id="ARBA00022692"/>
    </source>
</evidence>
<evidence type="ECO:0000256" key="4">
    <source>
        <dbReference type="ARBA" id="ARBA00023136"/>
    </source>
</evidence>
<evidence type="ECO:0000256" key="3">
    <source>
        <dbReference type="ARBA" id="ARBA00022989"/>
    </source>
</evidence>
<sequence length="471" mass="48725">MAVTVPTSAGEVTRPGRWLLPVILLGYVLNIVDVFVVNVALPTLSRTLGAGPAELELVVAGYTVAYACLLVIGGRLGDAYGRQRLFVTGMTGFTVTSAICGLAPNAALLIVARVLQGGTAALMVPQVLATIQVFYQGAARRRAIGIFGATLGVSAAAGQILGGLVVSADLFGLSWRPIFLVNIPIGLLGILAARRVVPESRASRALSVDWPGTALLATTVLLLMLPLTLGRDENWPLWCWVFLAAVPFAVAGFAVVQSREERHGRAPLLPPSLLRAPSMRRGLLTTLAFFPAFGGMILTTTISLQYGMHLGPLESGLTYIPYAIAFLTASLLCPRLVPRFGTYVTVAGALLLAVGFAVTALQAWSDYDGLTPLSPAPALVVIGFGQGLIAIPLTGLVLIGVPPERAGVASGVLTTTQQTATALGVAGIGTLFFSVAAGHGFGSATVAAELVEAALALVTAVAACTLPRRQS</sequence>
<dbReference type="InterPro" id="IPR036259">
    <property type="entry name" value="MFS_trans_sf"/>
</dbReference>
<feature type="domain" description="Major facilitator superfamily (MFS) profile" evidence="6">
    <location>
        <begin position="19"/>
        <end position="471"/>
    </location>
</feature>
<name>A0ABQ4GWB7_9ACTN</name>
<feature type="transmembrane region" description="Helical" evidence="5">
    <location>
        <begin position="447"/>
        <end position="466"/>
    </location>
</feature>
<feature type="transmembrane region" description="Helical" evidence="5">
    <location>
        <begin position="85"/>
        <end position="104"/>
    </location>
</feature>
<dbReference type="RefSeq" id="WP_204051706.1">
    <property type="nucleotide sequence ID" value="NZ_BOOF01000043.1"/>
</dbReference>
<dbReference type="InterPro" id="IPR011701">
    <property type="entry name" value="MFS"/>
</dbReference>
<feature type="transmembrane region" description="Helical" evidence="5">
    <location>
        <begin position="18"/>
        <end position="41"/>
    </location>
</feature>
<dbReference type="Gene3D" id="1.20.1720.10">
    <property type="entry name" value="Multidrug resistance protein D"/>
    <property type="match status" value="2"/>
</dbReference>
<reference evidence="7 8" key="1">
    <citation type="submission" date="2021-01" db="EMBL/GenBank/DDBJ databases">
        <title>Whole genome shotgun sequence of Microbispora siamensis NBRC 104113.</title>
        <authorList>
            <person name="Komaki H."/>
            <person name="Tamura T."/>
        </authorList>
    </citation>
    <scope>NUCLEOTIDE SEQUENCE [LARGE SCALE GENOMIC DNA]</scope>
    <source>
        <strain evidence="7 8">NBRC 104113</strain>
    </source>
</reference>
<gene>
    <name evidence="7" type="ORF">Msi02_65500</name>
</gene>
<keyword evidence="2 5" id="KW-0812">Transmembrane</keyword>
<proteinExistence type="predicted"/>
<organism evidence="7 8">
    <name type="scientific">Microbispora siamensis</name>
    <dbReference type="NCBI Taxonomy" id="564413"/>
    <lineage>
        <taxon>Bacteria</taxon>
        <taxon>Bacillati</taxon>
        <taxon>Actinomycetota</taxon>
        <taxon>Actinomycetes</taxon>
        <taxon>Streptosporangiales</taxon>
        <taxon>Streptosporangiaceae</taxon>
        <taxon>Microbispora</taxon>
    </lineage>
</organism>
<evidence type="ECO:0000256" key="1">
    <source>
        <dbReference type="ARBA" id="ARBA00004651"/>
    </source>
</evidence>
<feature type="transmembrane region" description="Helical" evidence="5">
    <location>
        <begin position="420"/>
        <end position="441"/>
    </location>
</feature>
<feature type="transmembrane region" description="Helical" evidence="5">
    <location>
        <begin position="376"/>
        <end position="399"/>
    </location>
</feature>
<dbReference type="PANTHER" id="PTHR42718:SF39">
    <property type="entry name" value="ACTINORHODIN TRANSPORTER-RELATED"/>
    <property type="match status" value="1"/>
</dbReference>
<evidence type="ECO:0000256" key="5">
    <source>
        <dbReference type="SAM" id="Phobius"/>
    </source>
</evidence>
<dbReference type="Proteomes" id="UP000660454">
    <property type="component" value="Unassembled WGS sequence"/>
</dbReference>
<keyword evidence="8" id="KW-1185">Reference proteome</keyword>
<keyword evidence="4 5" id="KW-0472">Membrane</keyword>
<feature type="transmembrane region" description="Helical" evidence="5">
    <location>
        <begin position="235"/>
        <end position="256"/>
    </location>
</feature>
<feature type="transmembrane region" description="Helical" evidence="5">
    <location>
        <begin position="178"/>
        <end position="197"/>
    </location>
</feature>
<comment type="subcellular location">
    <subcellularLocation>
        <location evidence="1">Cell membrane</location>
        <topology evidence="1">Multi-pass membrane protein</topology>
    </subcellularLocation>
</comment>
<dbReference type="InterPro" id="IPR020846">
    <property type="entry name" value="MFS_dom"/>
</dbReference>
<feature type="transmembrane region" description="Helical" evidence="5">
    <location>
        <begin position="319"/>
        <end position="337"/>
    </location>
</feature>